<evidence type="ECO:0000313" key="3">
    <source>
        <dbReference type="Proteomes" id="UP001302676"/>
    </source>
</evidence>
<evidence type="ECO:0000313" key="2">
    <source>
        <dbReference type="EMBL" id="KAK4147056.1"/>
    </source>
</evidence>
<dbReference type="AlphaFoldDB" id="A0AAN6V9V7"/>
<keyword evidence="1" id="KW-0732">Signal</keyword>
<gene>
    <name evidence="2" type="ORF">C8A04DRAFT_25258</name>
</gene>
<organism evidence="2 3">
    <name type="scientific">Dichotomopilus funicola</name>
    <dbReference type="NCBI Taxonomy" id="1934379"/>
    <lineage>
        <taxon>Eukaryota</taxon>
        <taxon>Fungi</taxon>
        <taxon>Dikarya</taxon>
        <taxon>Ascomycota</taxon>
        <taxon>Pezizomycotina</taxon>
        <taxon>Sordariomycetes</taxon>
        <taxon>Sordariomycetidae</taxon>
        <taxon>Sordariales</taxon>
        <taxon>Chaetomiaceae</taxon>
        <taxon>Dichotomopilus</taxon>
    </lineage>
</organism>
<proteinExistence type="predicted"/>
<evidence type="ECO:0000256" key="1">
    <source>
        <dbReference type="SAM" id="SignalP"/>
    </source>
</evidence>
<dbReference type="GeneID" id="87816105"/>
<reference evidence="2" key="2">
    <citation type="submission" date="2023-05" db="EMBL/GenBank/DDBJ databases">
        <authorList>
            <consortium name="Lawrence Berkeley National Laboratory"/>
            <person name="Steindorff A."/>
            <person name="Hensen N."/>
            <person name="Bonometti L."/>
            <person name="Westerberg I."/>
            <person name="Brannstrom I.O."/>
            <person name="Guillou S."/>
            <person name="Cros-Aarteil S."/>
            <person name="Calhoun S."/>
            <person name="Haridas S."/>
            <person name="Kuo A."/>
            <person name="Mondo S."/>
            <person name="Pangilinan J."/>
            <person name="Riley R."/>
            <person name="Labutti K."/>
            <person name="Andreopoulos B."/>
            <person name="Lipzen A."/>
            <person name="Chen C."/>
            <person name="Yanf M."/>
            <person name="Daum C."/>
            <person name="Ng V."/>
            <person name="Clum A."/>
            <person name="Ohm R."/>
            <person name="Martin F."/>
            <person name="Silar P."/>
            <person name="Natvig D."/>
            <person name="Lalanne C."/>
            <person name="Gautier V."/>
            <person name="Ament-Velasquez S.L."/>
            <person name="Kruys A."/>
            <person name="Hutchinson M.I."/>
            <person name="Powell A.J."/>
            <person name="Barry K."/>
            <person name="Miller A.N."/>
            <person name="Grigoriev I.V."/>
            <person name="Debuchy R."/>
            <person name="Gladieux P."/>
            <person name="Thoren M.H."/>
            <person name="Johannesson H."/>
        </authorList>
    </citation>
    <scope>NUCLEOTIDE SEQUENCE</scope>
    <source>
        <strain evidence="2">CBS 141.50</strain>
    </source>
</reference>
<reference evidence="2" key="1">
    <citation type="journal article" date="2023" name="Mol. Phylogenet. Evol.">
        <title>Genome-scale phylogeny and comparative genomics of the fungal order Sordariales.</title>
        <authorList>
            <person name="Hensen N."/>
            <person name="Bonometti L."/>
            <person name="Westerberg I."/>
            <person name="Brannstrom I.O."/>
            <person name="Guillou S."/>
            <person name="Cros-Aarteil S."/>
            <person name="Calhoun S."/>
            <person name="Haridas S."/>
            <person name="Kuo A."/>
            <person name="Mondo S."/>
            <person name="Pangilinan J."/>
            <person name="Riley R."/>
            <person name="LaButti K."/>
            <person name="Andreopoulos B."/>
            <person name="Lipzen A."/>
            <person name="Chen C."/>
            <person name="Yan M."/>
            <person name="Daum C."/>
            <person name="Ng V."/>
            <person name="Clum A."/>
            <person name="Steindorff A."/>
            <person name="Ohm R.A."/>
            <person name="Martin F."/>
            <person name="Silar P."/>
            <person name="Natvig D.O."/>
            <person name="Lalanne C."/>
            <person name="Gautier V."/>
            <person name="Ament-Velasquez S.L."/>
            <person name="Kruys A."/>
            <person name="Hutchinson M.I."/>
            <person name="Powell A.J."/>
            <person name="Barry K."/>
            <person name="Miller A.N."/>
            <person name="Grigoriev I.V."/>
            <person name="Debuchy R."/>
            <person name="Gladieux P."/>
            <person name="Hiltunen Thoren M."/>
            <person name="Johannesson H."/>
        </authorList>
    </citation>
    <scope>NUCLEOTIDE SEQUENCE</scope>
    <source>
        <strain evidence="2">CBS 141.50</strain>
    </source>
</reference>
<dbReference type="EMBL" id="MU853558">
    <property type="protein sequence ID" value="KAK4147056.1"/>
    <property type="molecule type" value="Genomic_DNA"/>
</dbReference>
<name>A0AAN6V9V7_9PEZI</name>
<sequence length="149" mass="14604">MRFALAAVALAGAVMATDDATSTVYSTEYYTVTSCAAEVGTNCPASTATASFPPSGSVIPPVSTLTTESAAPACPTTSVKTIKTSITTVIPTIIYETVDIPCATETPTVTPSGSPTGANPGGPIETAGAATYGASALFAAAAGLFALMA</sequence>
<protein>
    <recommendedName>
        <fullName evidence="4">GPI anchored serine-rich protein</fullName>
    </recommendedName>
</protein>
<accession>A0AAN6V9V7</accession>
<evidence type="ECO:0008006" key="4">
    <source>
        <dbReference type="Google" id="ProtNLM"/>
    </source>
</evidence>
<dbReference type="RefSeq" id="XP_062640427.1">
    <property type="nucleotide sequence ID" value="XM_062779492.1"/>
</dbReference>
<comment type="caution">
    <text evidence="2">The sequence shown here is derived from an EMBL/GenBank/DDBJ whole genome shotgun (WGS) entry which is preliminary data.</text>
</comment>
<dbReference type="Proteomes" id="UP001302676">
    <property type="component" value="Unassembled WGS sequence"/>
</dbReference>
<keyword evidence="3" id="KW-1185">Reference proteome</keyword>
<feature type="chain" id="PRO_5043004937" description="GPI anchored serine-rich protein" evidence="1">
    <location>
        <begin position="17"/>
        <end position="149"/>
    </location>
</feature>
<feature type="signal peptide" evidence="1">
    <location>
        <begin position="1"/>
        <end position="16"/>
    </location>
</feature>